<evidence type="ECO:0000256" key="7">
    <source>
        <dbReference type="SAM" id="MobiDB-lite"/>
    </source>
</evidence>
<feature type="domain" description="Beta-defensin" evidence="8">
    <location>
        <begin position="17"/>
        <end position="50"/>
    </location>
</feature>
<comment type="function">
    <text evidence="6">Has antibacterial activity.</text>
</comment>
<dbReference type="GO" id="GO:0005576">
    <property type="term" value="C:extracellular region"/>
    <property type="evidence" value="ECO:0007669"/>
    <property type="project" value="UniProtKB-SubCell"/>
</dbReference>
<organism evidence="9">
    <name type="scientific">Castor canadensis</name>
    <name type="common">American beaver</name>
    <dbReference type="NCBI Taxonomy" id="51338"/>
    <lineage>
        <taxon>Eukaryota</taxon>
        <taxon>Metazoa</taxon>
        <taxon>Chordata</taxon>
        <taxon>Craniata</taxon>
        <taxon>Vertebrata</taxon>
        <taxon>Euteleostomi</taxon>
        <taxon>Mammalia</taxon>
        <taxon>Eutheria</taxon>
        <taxon>Euarchontoglires</taxon>
        <taxon>Glires</taxon>
        <taxon>Rodentia</taxon>
        <taxon>Castorimorpha</taxon>
        <taxon>Castoridae</taxon>
        <taxon>Castor</taxon>
    </lineage>
</organism>
<evidence type="ECO:0000256" key="2">
    <source>
        <dbReference type="ARBA" id="ARBA00007371"/>
    </source>
</evidence>
<sequence>MVGLFKSLSSSNWYVRKCANKTGNCRKACRSGEVPIEPATGMCSKQKQCCILTSQLSSCGGSTKSTAAPPSCHDDQDMVSTSSPGIGEGINPLSSW</sequence>
<accession>A0A8C0X6T4</accession>
<evidence type="ECO:0000256" key="6">
    <source>
        <dbReference type="RuleBase" id="RU231113"/>
    </source>
</evidence>
<keyword evidence="4" id="KW-0732">Signal</keyword>
<evidence type="ECO:0000256" key="1">
    <source>
        <dbReference type="ARBA" id="ARBA00004613"/>
    </source>
</evidence>
<comment type="subcellular location">
    <subcellularLocation>
        <location evidence="1 6">Secreted</location>
    </subcellularLocation>
</comment>
<feature type="compositionally biased region" description="Polar residues" evidence="7">
    <location>
        <begin position="58"/>
        <end position="68"/>
    </location>
</feature>
<dbReference type="InterPro" id="IPR025933">
    <property type="entry name" value="Beta_defensin_dom"/>
</dbReference>
<protein>
    <recommendedName>
        <fullName evidence="6">Beta-defensin</fullName>
    </recommendedName>
</protein>
<keyword evidence="6" id="KW-0044">Antibiotic</keyword>
<keyword evidence="6" id="KW-0929">Antimicrobial</keyword>
<dbReference type="GO" id="GO:0045087">
    <property type="term" value="P:innate immune response"/>
    <property type="evidence" value="ECO:0007669"/>
    <property type="project" value="InterPro"/>
</dbReference>
<keyword evidence="6" id="KW-0211">Defensin</keyword>
<keyword evidence="5" id="KW-1015">Disulfide bond</keyword>
<name>A0A8C0X6T4_CASCN</name>
<feature type="region of interest" description="Disordered" evidence="7">
    <location>
        <begin position="58"/>
        <end position="96"/>
    </location>
</feature>
<evidence type="ECO:0000313" key="9">
    <source>
        <dbReference type="Ensembl" id="ENSCCNP00000018780.1"/>
    </source>
</evidence>
<evidence type="ECO:0000259" key="8">
    <source>
        <dbReference type="Pfam" id="PF13841"/>
    </source>
</evidence>
<evidence type="ECO:0000256" key="4">
    <source>
        <dbReference type="ARBA" id="ARBA00022729"/>
    </source>
</evidence>
<comment type="similarity">
    <text evidence="2 6">Belongs to the beta-defensin family.</text>
</comment>
<evidence type="ECO:0000256" key="3">
    <source>
        <dbReference type="ARBA" id="ARBA00022525"/>
    </source>
</evidence>
<dbReference type="GO" id="GO:0042742">
    <property type="term" value="P:defense response to bacterium"/>
    <property type="evidence" value="ECO:0007669"/>
    <property type="project" value="UniProtKB-UniRule"/>
</dbReference>
<keyword evidence="3 6" id="KW-0964">Secreted</keyword>
<dbReference type="Pfam" id="PF13841">
    <property type="entry name" value="Defensin_beta_2"/>
    <property type="match status" value="1"/>
</dbReference>
<evidence type="ECO:0000256" key="5">
    <source>
        <dbReference type="ARBA" id="ARBA00023157"/>
    </source>
</evidence>
<dbReference type="Ensembl" id="ENSCCNT00000024385.1">
    <property type="protein sequence ID" value="ENSCCNP00000018780.1"/>
    <property type="gene ID" value="ENSCCNG00000018975.1"/>
</dbReference>
<proteinExistence type="inferred from homology"/>
<dbReference type="AlphaFoldDB" id="A0A8C0X6T4"/>
<reference evidence="9" key="1">
    <citation type="submission" date="2023-09" db="UniProtKB">
        <authorList>
            <consortium name="Ensembl"/>
        </authorList>
    </citation>
    <scope>IDENTIFICATION</scope>
</reference>